<dbReference type="GO" id="GO:0008270">
    <property type="term" value="F:zinc ion binding"/>
    <property type="evidence" value="ECO:0007669"/>
    <property type="project" value="InterPro"/>
</dbReference>
<evidence type="ECO:0000313" key="7">
    <source>
        <dbReference type="EMBL" id="HIR87821.1"/>
    </source>
</evidence>
<evidence type="ECO:0000256" key="4">
    <source>
        <dbReference type="ARBA" id="ARBA00022833"/>
    </source>
</evidence>
<keyword evidence="1" id="KW-0645">Protease</keyword>
<keyword evidence="7" id="KW-0482">Metalloprotease</keyword>
<gene>
    <name evidence="7" type="ORF">IAC96_02620</name>
</gene>
<keyword evidence="5" id="KW-0732">Signal</keyword>
<keyword evidence="3" id="KW-0378">Hydrolase</keyword>
<dbReference type="GO" id="GO:0006508">
    <property type="term" value="P:proteolysis"/>
    <property type="evidence" value="ECO:0007669"/>
    <property type="project" value="UniProtKB-KW"/>
</dbReference>
<dbReference type="AlphaFoldDB" id="A0A9D1ED03"/>
<dbReference type="Pfam" id="PF00413">
    <property type="entry name" value="Peptidase_M10"/>
    <property type="match status" value="1"/>
</dbReference>
<keyword evidence="2" id="KW-0479">Metal-binding</keyword>
<feature type="domain" description="Peptidase M10 metallopeptidase" evidence="6">
    <location>
        <begin position="33"/>
        <end position="172"/>
    </location>
</feature>
<dbReference type="GO" id="GO:0031012">
    <property type="term" value="C:extracellular matrix"/>
    <property type="evidence" value="ECO:0007669"/>
    <property type="project" value="InterPro"/>
</dbReference>
<feature type="chain" id="PRO_5039512255" evidence="5">
    <location>
        <begin position="23"/>
        <end position="172"/>
    </location>
</feature>
<keyword evidence="4" id="KW-0862">Zinc</keyword>
<evidence type="ECO:0000256" key="5">
    <source>
        <dbReference type="SAM" id="SignalP"/>
    </source>
</evidence>
<evidence type="ECO:0000313" key="8">
    <source>
        <dbReference type="Proteomes" id="UP000824201"/>
    </source>
</evidence>
<dbReference type="GO" id="GO:0004222">
    <property type="term" value="F:metalloendopeptidase activity"/>
    <property type="evidence" value="ECO:0007669"/>
    <property type="project" value="InterPro"/>
</dbReference>
<dbReference type="InterPro" id="IPR024079">
    <property type="entry name" value="MetalloPept_cat_dom_sf"/>
</dbReference>
<name>A0A9D1ED03_9FIRM</name>
<sequence length="172" mass="19140">MKKIGILILLVCFMISPLSVNAYVLNGLRVPNPQSVTYSVETNNATATYTEVDAVISAIPSWQIHCPELKIVRSNSNNADMNFYFRLNQDNGMYSSAYAGTEPDKKEITFYRPWKSLNITKKQEVAVHEAGHMLGLDHCQAQYNSEAVMRATGFNNVGCPLADDKRGIAALY</sequence>
<comment type="caution">
    <text evidence="7">The sequence shown here is derived from an EMBL/GenBank/DDBJ whole genome shotgun (WGS) entry which is preliminary data.</text>
</comment>
<feature type="signal peptide" evidence="5">
    <location>
        <begin position="1"/>
        <end position="22"/>
    </location>
</feature>
<evidence type="ECO:0000256" key="2">
    <source>
        <dbReference type="ARBA" id="ARBA00022723"/>
    </source>
</evidence>
<dbReference type="EMBL" id="DVHN01000032">
    <property type="protein sequence ID" value="HIR87821.1"/>
    <property type="molecule type" value="Genomic_DNA"/>
</dbReference>
<reference evidence="7" key="2">
    <citation type="journal article" date="2021" name="PeerJ">
        <title>Extensive microbial diversity within the chicken gut microbiome revealed by metagenomics and culture.</title>
        <authorList>
            <person name="Gilroy R."/>
            <person name="Ravi A."/>
            <person name="Getino M."/>
            <person name="Pursley I."/>
            <person name="Horton D.L."/>
            <person name="Alikhan N.F."/>
            <person name="Baker D."/>
            <person name="Gharbi K."/>
            <person name="Hall N."/>
            <person name="Watson M."/>
            <person name="Adriaenssens E.M."/>
            <person name="Foster-Nyarko E."/>
            <person name="Jarju S."/>
            <person name="Secka A."/>
            <person name="Antonio M."/>
            <person name="Oren A."/>
            <person name="Chaudhuri R.R."/>
            <person name="La Ragione R."/>
            <person name="Hildebrand F."/>
            <person name="Pallen M.J."/>
        </authorList>
    </citation>
    <scope>NUCLEOTIDE SEQUENCE</scope>
    <source>
        <strain evidence="7">ChiW13-3771</strain>
    </source>
</reference>
<accession>A0A9D1ED03</accession>
<organism evidence="7 8">
    <name type="scientific">Candidatus Fimimorpha faecalis</name>
    <dbReference type="NCBI Taxonomy" id="2840824"/>
    <lineage>
        <taxon>Bacteria</taxon>
        <taxon>Bacillati</taxon>
        <taxon>Bacillota</taxon>
        <taxon>Clostridia</taxon>
        <taxon>Eubacteriales</taxon>
        <taxon>Candidatus Fimimorpha</taxon>
    </lineage>
</organism>
<evidence type="ECO:0000256" key="3">
    <source>
        <dbReference type="ARBA" id="ARBA00022801"/>
    </source>
</evidence>
<dbReference type="Gene3D" id="3.40.390.10">
    <property type="entry name" value="Collagenase (Catalytic Domain)"/>
    <property type="match status" value="1"/>
</dbReference>
<proteinExistence type="predicted"/>
<dbReference type="Proteomes" id="UP000824201">
    <property type="component" value="Unassembled WGS sequence"/>
</dbReference>
<evidence type="ECO:0000259" key="6">
    <source>
        <dbReference type="Pfam" id="PF00413"/>
    </source>
</evidence>
<dbReference type="InterPro" id="IPR001818">
    <property type="entry name" value="Pept_M10_metallopeptidase"/>
</dbReference>
<reference evidence="7" key="1">
    <citation type="submission" date="2020-10" db="EMBL/GenBank/DDBJ databases">
        <authorList>
            <person name="Gilroy R."/>
        </authorList>
    </citation>
    <scope>NUCLEOTIDE SEQUENCE</scope>
    <source>
        <strain evidence="7">ChiW13-3771</strain>
    </source>
</reference>
<dbReference type="SUPFAM" id="SSF55486">
    <property type="entry name" value="Metalloproteases ('zincins'), catalytic domain"/>
    <property type="match status" value="1"/>
</dbReference>
<evidence type="ECO:0000256" key="1">
    <source>
        <dbReference type="ARBA" id="ARBA00022670"/>
    </source>
</evidence>
<protein>
    <submittedName>
        <fullName evidence="7">Matrixin family metalloprotease</fullName>
    </submittedName>
</protein>